<reference evidence="1 2" key="1">
    <citation type="submission" date="2017-07" db="EMBL/GenBank/DDBJ databases">
        <title>Tetzosporium hominis gen.nov. sp.nov.</title>
        <authorList>
            <person name="Tetz G."/>
            <person name="Tetz V."/>
        </authorList>
    </citation>
    <scope>NUCLEOTIDE SEQUENCE [LARGE SCALE GENOMIC DNA]</scope>
    <source>
        <strain evidence="1 2">VT-49</strain>
    </source>
</reference>
<dbReference type="AlphaFoldDB" id="A0A264W560"/>
<accession>A0A264W560</accession>
<evidence type="ECO:0000313" key="2">
    <source>
        <dbReference type="Proteomes" id="UP000217065"/>
    </source>
</evidence>
<protein>
    <recommendedName>
        <fullName evidence="3">SAM-dependent methyltransferase</fullName>
    </recommendedName>
</protein>
<dbReference type="Pfam" id="PF04445">
    <property type="entry name" value="SAM_MT"/>
    <property type="match status" value="1"/>
</dbReference>
<gene>
    <name evidence="1" type="ORF">CF394_03990</name>
</gene>
<dbReference type="GO" id="GO:0008990">
    <property type="term" value="F:rRNA (guanine-N2-)-methyltransferase activity"/>
    <property type="evidence" value="ECO:0007669"/>
    <property type="project" value="InterPro"/>
</dbReference>
<evidence type="ECO:0008006" key="3">
    <source>
        <dbReference type="Google" id="ProtNLM"/>
    </source>
</evidence>
<proteinExistence type="predicted"/>
<organism evidence="1 2">
    <name type="scientific">Tetzosporium hominis</name>
    <dbReference type="NCBI Taxonomy" id="2020506"/>
    <lineage>
        <taxon>Bacteria</taxon>
        <taxon>Bacillati</taxon>
        <taxon>Bacillota</taxon>
        <taxon>Bacilli</taxon>
        <taxon>Bacillales</taxon>
        <taxon>Caryophanaceae</taxon>
        <taxon>Tetzosporium</taxon>
    </lineage>
</organism>
<dbReference type="Proteomes" id="UP000217065">
    <property type="component" value="Unassembled WGS sequence"/>
</dbReference>
<dbReference type="PANTHER" id="PTHR36112">
    <property type="entry name" value="RIBOSOMAL RNA SMALL SUBUNIT METHYLTRANSFERASE J"/>
    <property type="match status" value="1"/>
</dbReference>
<sequence>MRVAVTTSAKLSEEGREYAKTFAEQTGYPYVDRGNGSLHKWFNQFDVLYIWTSQGWEAQSGDGHRYAYHPGTAMFRYKRYKQGEVEPFLSAVQLQPGDSFLDTTLGFGSDCLMASVAVGVTGKVVGVEKSPVLSFLFHQSQQLADLRLPQLTAALKRIQCVEQDAVDFLKRQQDCSFDVVYLDPMFEESIEEATNFHTHKVFAVPDAFSAEWVEEALRVAKRRVVVKAHYTSTVFSDYGFKQQVRKTSKFHFGFKDKEQDPAE</sequence>
<dbReference type="EMBL" id="NOKQ01000187">
    <property type="protein sequence ID" value="OZS78709.1"/>
    <property type="molecule type" value="Genomic_DNA"/>
</dbReference>
<dbReference type="InterPro" id="IPR007536">
    <property type="entry name" value="16SrRNA_methylTrfase_J"/>
</dbReference>
<dbReference type="Gene3D" id="3.40.50.150">
    <property type="entry name" value="Vaccinia Virus protein VP39"/>
    <property type="match status" value="1"/>
</dbReference>
<dbReference type="SUPFAM" id="SSF53335">
    <property type="entry name" value="S-adenosyl-L-methionine-dependent methyltransferases"/>
    <property type="match status" value="1"/>
</dbReference>
<name>A0A264W560_9BACL</name>
<dbReference type="PANTHER" id="PTHR36112:SF1">
    <property type="entry name" value="RIBOSOMAL RNA SMALL SUBUNIT METHYLTRANSFERASE J"/>
    <property type="match status" value="1"/>
</dbReference>
<evidence type="ECO:0000313" key="1">
    <source>
        <dbReference type="EMBL" id="OZS78709.1"/>
    </source>
</evidence>
<dbReference type="OrthoDB" id="1653798at2"/>
<dbReference type="InterPro" id="IPR029063">
    <property type="entry name" value="SAM-dependent_MTases_sf"/>
</dbReference>
<keyword evidence="2" id="KW-1185">Reference proteome</keyword>
<comment type="caution">
    <text evidence="1">The sequence shown here is derived from an EMBL/GenBank/DDBJ whole genome shotgun (WGS) entry which is preliminary data.</text>
</comment>